<dbReference type="Proteomes" id="UP000886501">
    <property type="component" value="Unassembled WGS sequence"/>
</dbReference>
<proteinExistence type="predicted"/>
<evidence type="ECO:0000313" key="1">
    <source>
        <dbReference type="EMBL" id="KAF9641901.1"/>
    </source>
</evidence>
<reference evidence="1" key="1">
    <citation type="submission" date="2019-10" db="EMBL/GenBank/DDBJ databases">
        <authorList>
            <consortium name="DOE Joint Genome Institute"/>
            <person name="Kuo A."/>
            <person name="Miyauchi S."/>
            <person name="Kiss E."/>
            <person name="Drula E."/>
            <person name="Kohler A."/>
            <person name="Sanchez-Garcia M."/>
            <person name="Andreopoulos B."/>
            <person name="Barry K.W."/>
            <person name="Bonito G."/>
            <person name="Buee M."/>
            <person name="Carver A."/>
            <person name="Chen C."/>
            <person name="Cichocki N."/>
            <person name="Clum A."/>
            <person name="Culley D."/>
            <person name="Crous P.W."/>
            <person name="Fauchery L."/>
            <person name="Girlanda M."/>
            <person name="Hayes R."/>
            <person name="Keri Z."/>
            <person name="Labutti K."/>
            <person name="Lipzen A."/>
            <person name="Lombard V."/>
            <person name="Magnuson J."/>
            <person name="Maillard F."/>
            <person name="Morin E."/>
            <person name="Murat C."/>
            <person name="Nolan M."/>
            <person name="Ohm R."/>
            <person name="Pangilinan J."/>
            <person name="Pereira M."/>
            <person name="Perotto S."/>
            <person name="Peter M."/>
            <person name="Riley R."/>
            <person name="Sitrit Y."/>
            <person name="Stielow B."/>
            <person name="Szollosi G."/>
            <person name="Zifcakova L."/>
            <person name="Stursova M."/>
            <person name="Spatafora J.W."/>
            <person name="Tedersoo L."/>
            <person name="Vaario L.-M."/>
            <person name="Yamada A."/>
            <person name="Yan M."/>
            <person name="Wang P."/>
            <person name="Xu J."/>
            <person name="Bruns T."/>
            <person name="Baldrian P."/>
            <person name="Vilgalys R."/>
            <person name="Henrissat B."/>
            <person name="Grigoriev I.V."/>
            <person name="Hibbett D."/>
            <person name="Nagy L.G."/>
            <person name="Martin F.M."/>
        </authorList>
    </citation>
    <scope>NUCLEOTIDE SEQUENCE</scope>
    <source>
        <strain evidence="1">P2</strain>
    </source>
</reference>
<comment type="caution">
    <text evidence="1">The sequence shown here is derived from an EMBL/GenBank/DDBJ whole genome shotgun (WGS) entry which is preliminary data.</text>
</comment>
<sequence>MVTTAQNHKGWTISIFEIGSTLTRIKSFPLQFNSPLHAFSPTTYRVSTAGDDPHDPKLLILDICNSEVLLHATGSYWDPTFSPDASFLAAFTGNHLLVWKYTSGHYIQWREFQQTQMSLQFSPSSLSILGCNGTLLHLLHLDYTSTAPTMESITTTHDIPRDAYSPCSTYIATTGRGESVITITNLHSQAPSPCQLIITNFEIAEIVLTGNVLLAKGSDIVMAWLLTEDGMVDGVFGNREADHNDSLWSISSQDTNPTFWARLLSQERGSNNVDEHVEFSNSDGIVVIRWRNKPGVHVYHAETGEILKPDKASLHLRHTWYRFYNPCQDDCNLYHHDLHKLYKHLECDWQISQSTLQEGWVKDPEGKHQLWLYPHWRLAGNDVEWLNKVSTLQLKSPSELIIIKF</sequence>
<dbReference type="EMBL" id="MU118966">
    <property type="protein sequence ID" value="KAF9641901.1"/>
    <property type="molecule type" value="Genomic_DNA"/>
</dbReference>
<organism evidence="1 2">
    <name type="scientific">Thelephora ganbajun</name>
    <name type="common">Ganba fungus</name>
    <dbReference type="NCBI Taxonomy" id="370292"/>
    <lineage>
        <taxon>Eukaryota</taxon>
        <taxon>Fungi</taxon>
        <taxon>Dikarya</taxon>
        <taxon>Basidiomycota</taxon>
        <taxon>Agaricomycotina</taxon>
        <taxon>Agaricomycetes</taxon>
        <taxon>Thelephorales</taxon>
        <taxon>Thelephoraceae</taxon>
        <taxon>Thelephora</taxon>
    </lineage>
</organism>
<evidence type="ECO:0000313" key="2">
    <source>
        <dbReference type="Proteomes" id="UP000886501"/>
    </source>
</evidence>
<name>A0ACB6YWU2_THEGA</name>
<accession>A0ACB6YWU2</accession>
<gene>
    <name evidence="1" type="ORF">BDM02DRAFT_3194313</name>
</gene>
<keyword evidence="2" id="KW-1185">Reference proteome</keyword>
<protein>
    <submittedName>
        <fullName evidence="1">Uncharacterized protein</fullName>
    </submittedName>
</protein>
<reference evidence="1" key="2">
    <citation type="journal article" date="2020" name="Nat. Commun.">
        <title>Large-scale genome sequencing of mycorrhizal fungi provides insights into the early evolution of symbiotic traits.</title>
        <authorList>
            <person name="Miyauchi S."/>
            <person name="Kiss E."/>
            <person name="Kuo A."/>
            <person name="Drula E."/>
            <person name="Kohler A."/>
            <person name="Sanchez-Garcia M."/>
            <person name="Morin E."/>
            <person name="Andreopoulos B."/>
            <person name="Barry K.W."/>
            <person name="Bonito G."/>
            <person name="Buee M."/>
            <person name="Carver A."/>
            <person name="Chen C."/>
            <person name="Cichocki N."/>
            <person name="Clum A."/>
            <person name="Culley D."/>
            <person name="Crous P.W."/>
            <person name="Fauchery L."/>
            <person name="Girlanda M."/>
            <person name="Hayes R.D."/>
            <person name="Keri Z."/>
            <person name="LaButti K."/>
            <person name="Lipzen A."/>
            <person name="Lombard V."/>
            <person name="Magnuson J."/>
            <person name="Maillard F."/>
            <person name="Murat C."/>
            <person name="Nolan M."/>
            <person name="Ohm R.A."/>
            <person name="Pangilinan J."/>
            <person name="Pereira M.F."/>
            <person name="Perotto S."/>
            <person name="Peter M."/>
            <person name="Pfister S."/>
            <person name="Riley R."/>
            <person name="Sitrit Y."/>
            <person name="Stielow J.B."/>
            <person name="Szollosi G."/>
            <person name="Zifcakova L."/>
            <person name="Stursova M."/>
            <person name="Spatafora J.W."/>
            <person name="Tedersoo L."/>
            <person name="Vaario L.M."/>
            <person name="Yamada A."/>
            <person name="Yan M."/>
            <person name="Wang P."/>
            <person name="Xu J."/>
            <person name="Bruns T."/>
            <person name="Baldrian P."/>
            <person name="Vilgalys R."/>
            <person name="Dunand C."/>
            <person name="Henrissat B."/>
            <person name="Grigoriev I.V."/>
            <person name="Hibbett D."/>
            <person name="Nagy L.G."/>
            <person name="Martin F.M."/>
        </authorList>
    </citation>
    <scope>NUCLEOTIDE SEQUENCE</scope>
    <source>
        <strain evidence="1">P2</strain>
    </source>
</reference>